<keyword evidence="5 6" id="KW-0456">Lyase</keyword>
<evidence type="ECO:0000256" key="3">
    <source>
        <dbReference type="ARBA" id="ARBA00022723"/>
    </source>
</evidence>
<evidence type="ECO:0000256" key="6">
    <source>
        <dbReference type="RuleBase" id="RU366034"/>
    </source>
</evidence>
<keyword evidence="8" id="KW-1185">Reference proteome</keyword>
<dbReference type="Pfam" id="PF19086">
    <property type="entry name" value="Terpene_syn_C_2"/>
    <property type="match status" value="1"/>
</dbReference>
<dbReference type="SFLD" id="SFLDG01020">
    <property type="entry name" value="Terpene_Cyclase_Like_2"/>
    <property type="match status" value="1"/>
</dbReference>
<evidence type="ECO:0000256" key="1">
    <source>
        <dbReference type="ARBA" id="ARBA00001946"/>
    </source>
</evidence>
<dbReference type="GO" id="GO:0008299">
    <property type="term" value="P:isoprenoid biosynthetic process"/>
    <property type="evidence" value="ECO:0007669"/>
    <property type="project" value="UniProtKB-ARBA"/>
</dbReference>
<gene>
    <name evidence="7" type="ORF">M378DRAFT_74452</name>
</gene>
<dbReference type="OrthoDB" id="2861623at2759"/>
<organism evidence="7 8">
    <name type="scientific">Amanita muscaria (strain Koide BX008)</name>
    <dbReference type="NCBI Taxonomy" id="946122"/>
    <lineage>
        <taxon>Eukaryota</taxon>
        <taxon>Fungi</taxon>
        <taxon>Dikarya</taxon>
        <taxon>Basidiomycota</taxon>
        <taxon>Agaricomycotina</taxon>
        <taxon>Agaricomycetes</taxon>
        <taxon>Agaricomycetidae</taxon>
        <taxon>Agaricales</taxon>
        <taxon>Pluteineae</taxon>
        <taxon>Amanitaceae</taxon>
        <taxon>Amanita</taxon>
    </lineage>
</organism>
<dbReference type="SFLD" id="SFLDS00005">
    <property type="entry name" value="Isoprenoid_Synthase_Type_I"/>
    <property type="match status" value="1"/>
</dbReference>
<dbReference type="Gene3D" id="1.10.600.10">
    <property type="entry name" value="Farnesyl Diphosphate Synthase"/>
    <property type="match status" value="1"/>
</dbReference>
<dbReference type="PANTHER" id="PTHR35201">
    <property type="entry name" value="TERPENE SYNTHASE"/>
    <property type="match status" value="1"/>
</dbReference>
<dbReference type="PANTHER" id="PTHR35201:SF4">
    <property type="entry name" value="BETA-PINACENE SYNTHASE-RELATED"/>
    <property type="match status" value="1"/>
</dbReference>
<evidence type="ECO:0000256" key="2">
    <source>
        <dbReference type="ARBA" id="ARBA00006333"/>
    </source>
</evidence>
<dbReference type="GO" id="GO:0010333">
    <property type="term" value="F:terpene synthase activity"/>
    <property type="evidence" value="ECO:0007669"/>
    <property type="project" value="InterPro"/>
</dbReference>
<accession>A0A0C2XCN2</accession>
<keyword evidence="4 6" id="KW-0460">Magnesium</keyword>
<dbReference type="InParanoid" id="A0A0C2XCN2"/>
<dbReference type="InterPro" id="IPR034686">
    <property type="entry name" value="Terpene_cyclase-like_2"/>
</dbReference>
<dbReference type="EC" id="4.2.3.-" evidence="6"/>
<protein>
    <recommendedName>
        <fullName evidence="6">Terpene synthase</fullName>
        <ecNumber evidence="6">4.2.3.-</ecNumber>
    </recommendedName>
</protein>
<dbReference type="InterPro" id="IPR008949">
    <property type="entry name" value="Isoprenoid_synthase_dom_sf"/>
</dbReference>
<dbReference type="Proteomes" id="UP000054549">
    <property type="component" value="Unassembled WGS sequence"/>
</dbReference>
<comment type="cofactor">
    <cofactor evidence="1 6">
        <name>Mg(2+)</name>
        <dbReference type="ChEBI" id="CHEBI:18420"/>
    </cofactor>
</comment>
<evidence type="ECO:0000313" key="8">
    <source>
        <dbReference type="Proteomes" id="UP000054549"/>
    </source>
</evidence>
<dbReference type="HOGENOM" id="CLU_042538_2_1_1"/>
<name>A0A0C2XCN2_AMAMK</name>
<dbReference type="EMBL" id="KN818233">
    <property type="protein sequence ID" value="KIL67171.1"/>
    <property type="molecule type" value="Genomic_DNA"/>
</dbReference>
<dbReference type="GO" id="GO:0046872">
    <property type="term" value="F:metal ion binding"/>
    <property type="evidence" value="ECO:0007669"/>
    <property type="project" value="UniProtKB-KW"/>
</dbReference>
<dbReference type="SUPFAM" id="SSF48576">
    <property type="entry name" value="Terpenoid synthases"/>
    <property type="match status" value="1"/>
</dbReference>
<evidence type="ECO:0000256" key="4">
    <source>
        <dbReference type="ARBA" id="ARBA00022842"/>
    </source>
</evidence>
<evidence type="ECO:0000256" key="5">
    <source>
        <dbReference type="ARBA" id="ARBA00023239"/>
    </source>
</evidence>
<evidence type="ECO:0000313" key="7">
    <source>
        <dbReference type="EMBL" id="KIL67171.1"/>
    </source>
</evidence>
<comment type="similarity">
    <text evidence="2 6">Belongs to the terpene synthase family.</text>
</comment>
<reference evidence="7 8" key="1">
    <citation type="submission" date="2014-04" db="EMBL/GenBank/DDBJ databases">
        <title>Evolutionary Origins and Diversification of the Mycorrhizal Mutualists.</title>
        <authorList>
            <consortium name="DOE Joint Genome Institute"/>
            <consortium name="Mycorrhizal Genomics Consortium"/>
            <person name="Kohler A."/>
            <person name="Kuo A."/>
            <person name="Nagy L.G."/>
            <person name="Floudas D."/>
            <person name="Copeland A."/>
            <person name="Barry K.W."/>
            <person name="Cichocki N."/>
            <person name="Veneault-Fourrey C."/>
            <person name="LaButti K."/>
            <person name="Lindquist E.A."/>
            <person name="Lipzen A."/>
            <person name="Lundell T."/>
            <person name="Morin E."/>
            <person name="Murat C."/>
            <person name="Riley R."/>
            <person name="Ohm R."/>
            <person name="Sun H."/>
            <person name="Tunlid A."/>
            <person name="Henrissat B."/>
            <person name="Grigoriev I.V."/>
            <person name="Hibbett D.S."/>
            <person name="Martin F."/>
        </authorList>
    </citation>
    <scope>NUCLEOTIDE SEQUENCE [LARGE SCALE GENOMIC DNA]</scope>
    <source>
        <strain evidence="7 8">Koide BX008</strain>
    </source>
</reference>
<sequence length="364" mass="41771">MSPAHVEAPVVSEKVSEKVVTFTLPDLVSLCQFPLRYHPNGDEIAKESAEWLDINCPGLNLRQRDAMYGLQGGVLAAYSYTSGPKDRLRVIADYINYLFHLDNISDGMLTRETDSLGDVVMNALWYPENYRPTQGQPEDEPIPGKLTRDIWIRCIQHAGPGVQKRFIETMQEFFQSITEQAKTRSENSFPDLESYIDCRRDTSACKPCWALIEYLHDVDLPDHVIEHPLLQSLGQAANDLVSWSNDIYSYNMEQGRGDGVHNLVDVLIRQHGHTLQGAVDHAGEMWRQTMEKFIEDEKRLPSWGPEIDDMVQKYVSGLRDWSVGSLYWSFRSHRYFGRDGQNVMKHRTIELIQKKVEPLFPVVN</sequence>
<proteinExistence type="inferred from homology"/>
<keyword evidence="3 6" id="KW-0479">Metal-binding</keyword>
<dbReference type="STRING" id="946122.A0A0C2XCN2"/>
<dbReference type="AlphaFoldDB" id="A0A0C2XCN2"/>